<dbReference type="Pfam" id="PF13673">
    <property type="entry name" value="Acetyltransf_10"/>
    <property type="match status" value="1"/>
</dbReference>
<dbReference type="PROSITE" id="PS51186">
    <property type="entry name" value="GNAT"/>
    <property type="match status" value="1"/>
</dbReference>
<comment type="caution">
    <text evidence="2">The sequence shown here is derived from an EMBL/GenBank/DDBJ whole genome shotgun (WGS) entry which is preliminary data.</text>
</comment>
<dbReference type="EMBL" id="JACAZE010000025">
    <property type="protein sequence ID" value="KAF7290954.1"/>
    <property type="molecule type" value="Genomic_DNA"/>
</dbReference>
<protein>
    <submittedName>
        <fullName evidence="2">Glucosamine 6-phosphate N-acetyltransferase</fullName>
    </submittedName>
</protein>
<dbReference type="Proteomes" id="UP000613580">
    <property type="component" value="Unassembled WGS sequence"/>
</dbReference>
<feature type="domain" description="N-acetyltransferase" evidence="1">
    <location>
        <begin position="10"/>
        <end position="171"/>
    </location>
</feature>
<sequence length="179" mass="20326">MSAKIISFDVVSARNDEAIIAECHRIRKDVFHIEQKFPLDTEFDEVENIAMHFLVRVTEEDPASGVRTEHGVGTIRGTTPDVYPAINRYKLSRLAVDAAYRHHKLGRLLVESLHQWIRTDAAETHRPPIVECHSQIPVMGFYSKFGYVPEGEQFDEDGAPHQNMIARLDLDTNTTNGDN</sequence>
<evidence type="ECO:0000313" key="2">
    <source>
        <dbReference type="EMBL" id="KAF7290954.1"/>
    </source>
</evidence>
<evidence type="ECO:0000259" key="1">
    <source>
        <dbReference type="PROSITE" id="PS51186"/>
    </source>
</evidence>
<name>A0A8H6VRD0_MYCCL</name>
<keyword evidence="2" id="KW-0808">Transferase</keyword>
<dbReference type="SUPFAM" id="SSF55729">
    <property type="entry name" value="Acyl-CoA N-acyltransferases (Nat)"/>
    <property type="match status" value="1"/>
</dbReference>
<dbReference type="InterPro" id="IPR016181">
    <property type="entry name" value="Acyl_CoA_acyltransferase"/>
</dbReference>
<proteinExistence type="predicted"/>
<accession>A0A8H6VRD0</accession>
<dbReference type="GO" id="GO:0006048">
    <property type="term" value="P:UDP-N-acetylglucosamine biosynthetic process"/>
    <property type="evidence" value="ECO:0007669"/>
    <property type="project" value="UniProtKB-UniPathway"/>
</dbReference>
<dbReference type="InterPro" id="IPR000182">
    <property type="entry name" value="GNAT_dom"/>
</dbReference>
<keyword evidence="3" id="KW-1185">Reference proteome</keyword>
<dbReference type="OrthoDB" id="329272at2759"/>
<evidence type="ECO:0000313" key="3">
    <source>
        <dbReference type="Proteomes" id="UP000613580"/>
    </source>
</evidence>
<dbReference type="UniPathway" id="UPA00113">
    <property type="reaction ID" value="UER00529"/>
</dbReference>
<gene>
    <name evidence="2" type="ORF">HMN09_01274000</name>
</gene>
<organism evidence="2 3">
    <name type="scientific">Mycena chlorophos</name>
    <name type="common">Agaric fungus</name>
    <name type="synonym">Agaricus chlorophos</name>
    <dbReference type="NCBI Taxonomy" id="658473"/>
    <lineage>
        <taxon>Eukaryota</taxon>
        <taxon>Fungi</taxon>
        <taxon>Dikarya</taxon>
        <taxon>Basidiomycota</taxon>
        <taxon>Agaricomycotina</taxon>
        <taxon>Agaricomycetes</taxon>
        <taxon>Agaricomycetidae</taxon>
        <taxon>Agaricales</taxon>
        <taxon>Marasmiineae</taxon>
        <taxon>Mycenaceae</taxon>
        <taxon>Mycena</taxon>
    </lineage>
</organism>
<dbReference type="Gene3D" id="3.40.630.30">
    <property type="match status" value="1"/>
</dbReference>
<dbReference type="AlphaFoldDB" id="A0A8H6VRD0"/>
<reference evidence="2" key="1">
    <citation type="submission" date="2020-05" db="EMBL/GenBank/DDBJ databases">
        <title>Mycena genomes resolve the evolution of fungal bioluminescence.</title>
        <authorList>
            <person name="Tsai I.J."/>
        </authorList>
    </citation>
    <scope>NUCLEOTIDE SEQUENCE</scope>
    <source>
        <strain evidence="2">110903Hualien_Pintung</strain>
    </source>
</reference>
<dbReference type="CDD" id="cd04301">
    <property type="entry name" value="NAT_SF"/>
    <property type="match status" value="1"/>
</dbReference>
<dbReference type="GO" id="GO:0016747">
    <property type="term" value="F:acyltransferase activity, transferring groups other than amino-acyl groups"/>
    <property type="evidence" value="ECO:0007669"/>
    <property type="project" value="InterPro"/>
</dbReference>